<feature type="domain" description="Tetrahydrofolate dehydrogenase/cyclohydrolase NAD(P)-binding" evidence="13">
    <location>
        <begin position="142"/>
        <end position="282"/>
    </location>
</feature>
<evidence type="ECO:0000256" key="6">
    <source>
        <dbReference type="ARBA" id="ARBA00022857"/>
    </source>
</evidence>
<proteinExistence type="inferred from homology"/>
<keyword evidence="2 11" id="KW-0554">One-carbon metabolism</keyword>
<dbReference type="EC" id="3.5.4.9" evidence="11"/>
<accession>A0ABZ1BUM0</accession>
<dbReference type="PRINTS" id="PR00085">
    <property type="entry name" value="THFDHDRGNASE"/>
</dbReference>
<dbReference type="Gene3D" id="3.40.50.720">
    <property type="entry name" value="NAD(P)-binding Rossmann-like Domain"/>
    <property type="match status" value="1"/>
</dbReference>
<dbReference type="CDD" id="cd01080">
    <property type="entry name" value="NAD_bind_m-THF_DH_Cyclohyd"/>
    <property type="match status" value="1"/>
</dbReference>
<keyword evidence="6 11" id="KW-0521">NADP</keyword>
<dbReference type="EMBL" id="CP141615">
    <property type="protein sequence ID" value="WRP16511.1"/>
    <property type="molecule type" value="Genomic_DNA"/>
</dbReference>
<dbReference type="SUPFAM" id="SSF53223">
    <property type="entry name" value="Aminoacid dehydrogenase-like, N-terminal domain"/>
    <property type="match status" value="1"/>
</dbReference>
<evidence type="ECO:0000256" key="5">
    <source>
        <dbReference type="ARBA" id="ARBA00022801"/>
    </source>
</evidence>
<dbReference type="RefSeq" id="WP_324715784.1">
    <property type="nucleotide sequence ID" value="NZ_CP141615.1"/>
</dbReference>
<feature type="domain" description="Tetrahydrofolate dehydrogenase/cyclohydrolase catalytic" evidence="12">
    <location>
        <begin position="8"/>
        <end position="123"/>
    </location>
</feature>
<evidence type="ECO:0000256" key="9">
    <source>
        <dbReference type="ARBA" id="ARBA00023167"/>
    </source>
</evidence>
<comment type="function">
    <text evidence="11">Catalyzes the oxidation of 5,10-methylenetetrahydrofolate to 5,10-methenyltetrahydrofolate and then the hydrolysis of 5,10-methenyltetrahydrofolate to 10-formyltetrahydrofolate.</text>
</comment>
<evidence type="ECO:0000256" key="2">
    <source>
        <dbReference type="ARBA" id="ARBA00022563"/>
    </source>
</evidence>
<keyword evidence="8 11" id="KW-0368">Histidine biosynthesis</keyword>
<keyword evidence="9 11" id="KW-0486">Methionine biosynthesis</keyword>
<evidence type="ECO:0000256" key="10">
    <source>
        <dbReference type="ARBA" id="ARBA00023268"/>
    </source>
</evidence>
<dbReference type="InterPro" id="IPR020867">
    <property type="entry name" value="THF_DH/CycHdrlase_CS"/>
</dbReference>
<evidence type="ECO:0000259" key="13">
    <source>
        <dbReference type="Pfam" id="PF02882"/>
    </source>
</evidence>
<evidence type="ECO:0000256" key="3">
    <source>
        <dbReference type="ARBA" id="ARBA00022605"/>
    </source>
</evidence>
<dbReference type="Proteomes" id="UP001332192">
    <property type="component" value="Chromosome"/>
</dbReference>
<sequence length="293" mass="31069">MASAAQIIDGKRLASEVRQRVARRLAAMKERYGTVPGLAVLLVGDDPASVVYVRNKRKACEELGMRSWVHHLPADTPAGELADRIDRLNDDPEVHGILLQLPLPPHLEASGFLERIDPRKDVDGFHPANMGRLLEGRPSLVPCTPAGILALIDSTGTDLVGRRAVVVGRSNIVGKPTALLLLSRHATVTICHSRTRDLPAVCREADVLVAAVGKARMIQGDWIKPGAVVIDVGINRTADGKLTGDVDFEAALGVAGYVTPVPGGVGPMTVAMLMANTLRAAEGLLGVPAHDAF</sequence>
<dbReference type="HAMAP" id="MF_01576">
    <property type="entry name" value="THF_DHG_CYH"/>
    <property type="match status" value="1"/>
</dbReference>
<evidence type="ECO:0000256" key="7">
    <source>
        <dbReference type="ARBA" id="ARBA00023002"/>
    </source>
</evidence>
<dbReference type="SUPFAM" id="SSF51735">
    <property type="entry name" value="NAD(P)-binding Rossmann-fold domains"/>
    <property type="match status" value="1"/>
</dbReference>
<dbReference type="PANTHER" id="PTHR48099:SF5">
    <property type="entry name" value="C-1-TETRAHYDROFOLATE SYNTHASE, CYTOPLASMIC"/>
    <property type="match status" value="1"/>
</dbReference>
<protein>
    <recommendedName>
        <fullName evidence="11">Bifunctional protein FolD</fullName>
    </recommendedName>
    <domain>
        <recommendedName>
            <fullName evidence="11">Methylenetetrahydrofolate dehydrogenase</fullName>
            <ecNumber evidence="11">1.5.1.5</ecNumber>
        </recommendedName>
    </domain>
    <domain>
        <recommendedName>
            <fullName evidence="11">Methenyltetrahydrofolate cyclohydrolase</fullName>
            <ecNumber evidence="11">3.5.4.9</ecNumber>
        </recommendedName>
    </domain>
</protein>
<dbReference type="InterPro" id="IPR046346">
    <property type="entry name" value="Aminoacid_DH-like_N_sf"/>
</dbReference>
<feature type="binding site" evidence="11">
    <location>
        <position position="234"/>
    </location>
    <ligand>
        <name>NADP(+)</name>
        <dbReference type="ChEBI" id="CHEBI:58349"/>
    </ligand>
</feature>
<gene>
    <name evidence="11 14" type="primary">folD</name>
    <name evidence="14" type="ORF">U7230_10440</name>
</gene>
<dbReference type="InterPro" id="IPR020630">
    <property type="entry name" value="THF_DH/CycHdrlase_cat_dom"/>
</dbReference>
<comment type="catalytic activity">
    <reaction evidence="11">
        <text>(6R)-5,10-methylene-5,6,7,8-tetrahydrofolate + NADP(+) = (6R)-5,10-methenyltetrahydrofolate + NADPH</text>
        <dbReference type="Rhea" id="RHEA:22812"/>
        <dbReference type="ChEBI" id="CHEBI:15636"/>
        <dbReference type="ChEBI" id="CHEBI:57455"/>
        <dbReference type="ChEBI" id="CHEBI:57783"/>
        <dbReference type="ChEBI" id="CHEBI:58349"/>
        <dbReference type="EC" id="1.5.1.5"/>
    </reaction>
</comment>
<comment type="catalytic activity">
    <reaction evidence="11">
        <text>(6R)-5,10-methenyltetrahydrofolate + H2O = (6R)-10-formyltetrahydrofolate + H(+)</text>
        <dbReference type="Rhea" id="RHEA:23700"/>
        <dbReference type="ChEBI" id="CHEBI:15377"/>
        <dbReference type="ChEBI" id="CHEBI:15378"/>
        <dbReference type="ChEBI" id="CHEBI:57455"/>
        <dbReference type="ChEBI" id="CHEBI:195366"/>
        <dbReference type="EC" id="3.5.4.9"/>
    </reaction>
</comment>
<keyword evidence="4 11" id="KW-0658">Purine biosynthesis</keyword>
<comment type="caution">
    <text evidence="11">Lacks conserved residue(s) required for the propagation of feature annotation.</text>
</comment>
<name>A0ABZ1BUM0_9FIRM</name>
<keyword evidence="7 11" id="KW-0560">Oxidoreductase</keyword>
<dbReference type="PANTHER" id="PTHR48099">
    <property type="entry name" value="C-1-TETRAHYDROFOLATE SYNTHASE, CYTOPLASMIC-RELATED"/>
    <property type="match status" value="1"/>
</dbReference>
<evidence type="ECO:0000313" key="15">
    <source>
        <dbReference type="Proteomes" id="UP001332192"/>
    </source>
</evidence>
<dbReference type="NCBIfam" id="NF010785">
    <property type="entry name" value="PRK14188.1"/>
    <property type="match status" value="1"/>
</dbReference>
<evidence type="ECO:0000313" key="14">
    <source>
        <dbReference type="EMBL" id="WRP16511.1"/>
    </source>
</evidence>
<dbReference type="InterPro" id="IPR000672">
    <property type="entry name" value="THF_DH/CycHdrlase"/>
</dbReference>
<dbReference type="EC" id="1.5.1.5" evidence="11"/>
<dbReference type="GO" id="GO:0004477">
    <property type="term" value="F:methenyltetrahydrofolate cyclohydrolase activity"/>
    <property type="evidence" value="ECO:0007669"/>
    <property type="project" value="UniProtKB-EC"/>
</dbReference>
<dbReference type="InterPro" id="IPR020631">
    <property type="entry name" value="THF_DH/CycHdrlase_NAD-bd_dom"/>
</dbReference>
<keyword evidence="10 11" id="KW-0511">Multifunctional enzyme</keyword>
<dbReference type="Gene3D" id="3.40.50.10860">
    <property type="entry name" value="Leucine Dehydrogenase, chain A, domain 1"/>
    <property type="match status" value="1"/>
</dbReference>
<evidence type="ECO:0000256" key="4">
    <source>
        <dbReference type="ARBA" id="ARBA00022755"/>
    </source>
</evidence>
<comment type="similarity">
    <text evidence="11">Belongs to the tetrahydrofolate dehydrogenase/cyclohydrolase family.</text>
</comment>
<keyword evidence="5 11" id="KW-0378">Hydrolase</keyword>
<evidence type="ECO:0000259" key="12">
    <source>
        <dbReference type="Pfam" id="PF00763"/>
    </source>
</evidence>
<feature type="binding site" evidence="11">
    <location>
        <begin position="168"/>
        <end position="170"/>
    </location>
    <ligand>
        <name>NADP(+)</name>
        <dbReference type="ChEBI" id="CHEBI:58349"/>
    </ligand>
</feature>
<dbReference type="Pfam" id="PF02882">
    <property type="entry name" value="THF_DHG_CYH_C"/>
    <property type="match status" value="1"/>
</dbReference>
<dbReference type="PROSITE" id="PS00767">
    <property type="entry name" value="THF_DHG_CYH_2"/>
    <property type="match status" value="1"/>
</dbReference>
<dbReference type="NCBIfam" id="NF010783">
    <property type="entry name" value="PRK14186.1"/>
    <property type="match status" value="1"/>
</dbReference>
<reference evidence="14 15" key="1">
    <citation type="journal article" date="2024" name="Front. Microbiol.">
        <title>Novel thermophilic genera Geochorda gen. nov. and Carboxydochorda gen. nov. from the deep terrestrial subsurface reveal the ecophysiological diversity in the class Limnochordia.</title>
        <authorList>
            <person name="Karnachuk O.V."/>
            <person name="Lukina A.P."/>
            <person name="Avakyan M.R."/>
            <person name="Kadnikov V.V."/>
            <person name="Begmatov S."/>
            <person name="Beletsky A.V."/>
            <person name="Vlasova K.G."/>
            <person name="Novikov A.A."/>
            <person name="Shcherbakova V.A."/>
            <person name="Mardanov A.V."/>
            <person name="Ravin N.V."/>
        </authorList>
    </citation>
    <scope>NUCLEOTIDE SEQUENCE [LARGE SCALE GENOMIC DNA]</scope>
    <source>
        <strain evidence="14 15">L945</strain>
    </source>
</reference>
<comment type="subunit">
    <text evidence="11">Homodimer.</text>
</comment>
<organism evidence="14 15">
    <name type="scientific">Carboxydichorda subterranea</name>
    <dbReference type="NCBI Taxonomy" id="3109565"/>
    <lineage>
        <taxon>Bacteria</taxon>
        <taxon>Bacillati</taxon>
        <taxon>Bacillota</taxon>
        <taxon>Limnochordia</taxon>
        <taxon>Limnochordales</taxon>
        <taxon>Geochordaceae</taxon>
        <taxon>Carboxydichorda</taxon>
    </lineage>
</organism>
<dbReference type="GO" id="GO:0004488">
    <property type="term" value="F:methylenetetrahydrofolate dehydrogenase (NADP+) activity"/>
    <property type="evidence" value="ECO:0007669"/>
    <property type="project" value="UniProtKB-EC"/>
</dbReference>
<comment type="pathway">
    <text evidence="1 11">One-carbon metabolism; tetrahydrofolate interconversion.</text>
</comment>
<dbReference type="InterPro" id="IPR036291">
    <property type="entry name" value="NAD(P)-bd_dom_sf"/>
</dbReference>
<evidence type="ECO:0000256" key="1">
    <source>
        <dbReference type="ARBA" id="ARBA00004777"/>
    </source>
</evidence>
<evidence type="ECO:0000256" key="11">
    <source>
        <dbReference type="HAMAP-Rule" id="MF_01576"/>
    </source>
</evidence>
<dbReference type="NCBIfam" id="NF008058">
    <property type="entry name" value="PRK10792.1"/>
    <property type="match status" value="1"/>
</dbReference>
<keyword evidence="15" id="KW-1185">Reference proteome</keyword>
<evidence type="ECO:0000256" key="8">
    <source>
        <dbReference type="ARBA" id="ARBA00023102"/>
    </source>
</evidence>
<dbReference type="Pfam" id="PF00763">
    <property type="entry name" value="THF_DHG_CYH"/>
    <property type="match status" value="1"/>
</dbReference>
<keyword evidence="3 11" id="KW-0028">Amino-acid biosynthesis</keyword>